<dbReference type="AlphaFoldDB" id="A0A367KSS0"/>
<evidence type="ECO:0000313" key="2">
    <source>
        <dbReference type="Proteomes" id="UP000253551"/>
    </source>
</evidence>
<sequence length="172" mass="19709">MKNYVRENLNEHFLSSNSDGLSQPMDAEDQEAGSILMNLAKHASRAHPATPSEKPKRSHSMSIRNLIDTEPNVTPYSSLSTGHSLCDSPQRRYQVPFQPKAFKAPSITRTPPPIKPTPIKVRRNSIHIHLSYKIHAHKMRTQQHMYAKWDPTIQSTPTYNQPIPYHYKDPTF</sequence>
<dbReference type="EMBL" id="PJQM01000438">
    <property type="protein sequence ID" value="RCI05248.1"/>
    <property type="molecule type" value="Genomic_DNA"/>
</dbReference>
<evidence type="ECO:0000313" key="1">
    <source>
        <dbReference type="EMBL" id="RCI05248.1"/>
    </source>
</evidence>
<dbReference type="Proteomes" id="UP000253551">
    <property type="component" value="Unassembled WGS sequence"/>
</dbReference>
<name>A0A367KSS0_RHIST</name>
<reference evidence="1 2" key="1">
    <citation type="journal article" date="2018" name="G3 (Bethesda)">
        <title>Phylogenetic and Phylogenomic Definition of Rhizopus Species.</title>
        <authorList>
            <person name="Gryganskyi A.P."/>
            <person name="Golan J."/>
            <person name="Dolatabadi S."/>
            <person name="Mondo S."/>
            <person name="Robb S."/>
            <person name="Idnurm A."/>
            <person name="Muszewska A."/>
            <person name="Steczkiewicz K."/>
            <person name="Masonjones S."/>
            <person name="Liao H.L."/>
            <person name="Gajdeczka M.T."/>
            <person name="Anike F."/>
            <person name="Vuek A."/>
            <person name="Anishchenko I.M."/>
            <person name="Voigt K."/>
            <person name="de Hoog G.S."/>
            <person name="Smith M.E."/>
            <person name="Heitman J."/>
            <person name="Vilgalys R."/>
            <person name="Stajich J.E."/>
        </authorList>
    </citation>
    <scope>NUCLEOTIDE SEQUENCE [LARGE SCALE GENOMIC DNA]</scope>
    <source>
        <strain evidence="1 2">LSU 92-RS-03</strain>
    </source>
</reference>
<comment type="caution">
    <text evidence="1">The sequence shown here is derived from an EMBL/GenBank/DDBJ whole genome shotgun (WGS) entry which is preliminary data.</text>
</comment>
<gene>
    <name evidence="1" type="ORF">CU098_008264</name>
</gene>
<accession>A0A367KSS0</accession>
<proteinExistence type="predicted"/>
<keyword evidence="2" id="KW-1185">Reference proteome</keyword>
<protein>
    <submittedName>
        <fullName evidence="1">Uncharacterized protein</fullName>
    </submittedName>
</protein>
<dbReference type="OrthoDB" id="2285696at2759"/>
<organism evidence="1 2">
    <name type="scientific">Rhizopus stolonifer</name>
    <name type="common">Rhizopus nigricans</name>
    <dbReference type="NCBI Taxonomy" id="4846"/>
    <lineage>
        <taxon>Eukaryota</taxon>
        <taxon>Fungi</taxon>
        <taxon>Fungi incertae sedis</taxon>
        <taxon>Mucoromycota</taxon>
        <taxon>Mucoromycotina</taxon>
        <taxon>Mucoromycetes</taxon>
        <taxon>Mucorales</taxon>
        <taxon>Mucorineae</taxon>
        <taxon>Rhizopodaceae</taxon>
        <taxon>Rhizopus</taxon>
    </lineage>
</organism>